<dbReference type="Proteomes" id="UP000320643">
    <property type="component" value="Unassembled WGS sequence"/>
</dbReference>
<reference evidence="2 3" key="1">
    <citation type="submission" date="2019-07" db="EMBL/GenBank/DDBJ databases">
        <title>Flavobacterium sp. nov., isolated from glacier ice.</title>
        <authorList>
            <person name="Liu Q."/>
            <person name="Xin Y.-H."/>
        </authorList>
    </citation>
    <scope>NUCLEOTIDE SEQUENCE [LARGE SCALE GENOMIC DNA]</scope>
    <source>
        <strain evidence="2 3">ZT4R6</strain>
    </source>
</reference>
<dbReference type="InterPro" id="IPR018490">
    <property type="entry name" value="cNMP-bd_dom_sf"/>
</dbReference>
<organism evidence="2 3">
    <name type="scientific">Flavobacterium zepuense</name>
    <dbReference type="NCBI Taxonomy" id="2593302"/>
    <lineage>
        <taxon>Bacteria</taxon>
        <taxon>Pseudomonadati</taxon>
        <taxon>Bacteroidota</taxon>
        <taxon>Flavobacteriia</taxon>
        <taxon>Flavobacteriales</taxon>
        <taxon>Flavobacteriaceae</taxon>
        <taxon>Flavobacterium</taxon>
    </lineage>
</organism>
<dbReference type="OrthoDB" id="1092431at2"/>
<gene>
    <name evidence="2" type="ORF">FMM05_04170</name>
</gene>
<dbReference type="InterPro" id="IPR000595">
    <property type="entry name" value="cNMP-bd_dom"/>
</dbReference>
<dbReference type="Gene3D" id="2.60.120.10">
    <property type="entry name" value="Jelly Rolls"/>
    <property type="match status" value="1"/>
</dbReference>
<evidence type="ECO:0000313" key="3">
    <source>
        <dbReference type="Proteomes" id="UP000320643"/>
    </source>
</evidence>
<dbReference type="Pfam" id="PF00027">
    <property type="entry name" value="cNMP_binding"/>
    <property type="match status" value="1"/>
</dbReference>
<accession>A0A552V7Y7</accession>
<sequence length="190" mass="22137">MVSRLITHIEKQVALSAEEKSIIEDVLFTEHLKKKQFLFKAGEPCRAKYFVVQGCLRLYITNAKGIDQMIQFGIDNWWITDYLGFKYKKPSVFNLQAVNDAVVIAVDEQQMEELSGKIPKLERYFRLVLETAYGASLMRFNYVFNMSGEERYRFFSTMNPDFVQKVPQYLIASYLGVTPEFLSKIRAKKV</sequence>
<dbReference type="InterPro" id="IPR014710">
    <property type="entry name" value="RmlC-like_jellyroll"/>
</dbReference>
<protein>
    <submittedName>
        <fullName evidence="2">Crp/Fnr family transcriptional regulator</fullName>
    </submittedName>
</protein>
<comment type="caution">
    <text evidence="2">The sequence shown here is derived from an EMBL/GenBank/DDBJ whole genome shotgun (WGS) entry which is preliminary data.</text>
</comment>
<dbReference type="AlphaFoldDB" id="A0A552V7Y7"/>
<dbReference type="RefSeq" id="WP_143372081.1">
    <property type="nucleotide sequence ID" value="NZ_VJVZ01000002.1"/>
</dbReference>
<feature type="domain" description="Cyclic nucleotide-binding" evidence="1">
    <location>
        <begin position="15"/>
        <end position="114"/>
    </location>
</feature>
<dbReference type="PROSITE" id="PS50042">
    <property type="entry name" value="CNMP_BINDING_3"/>
    <property type="match status" value="1"/>
</dbReference>
<dbReference type="CDD" id="cd00038">
    <property type="entry name" value="CAP_ED"/>
    <property type="match status" value="1"/>
</dbReference>
<evidence type="ECO:0000313" key="2">
    <source>
        <dbReference type="EMBL" id="TRW26581.1"/>
    </source>
</evidence>
<name>A0A552V7Y7_9FLAO</name>
<keyword evidence="3" id="KW-1185">Reference proteome</keyword>
<dbReference type="EMBL" id="VJVZ01000002">
    <property type="protein sequence ID" value="TRW26581.1"/>
    <property type="molecule type" value="Genomic_DNA"/>
</dbReference>
<evidence type="ECO:0000259" key="1">
    <source>
        <dbReference type="PROSITE" id="PS50042"/>
    </source>
</evidence>
<dbReference type="SUPFAM" id="SSF51206">
    <property type="entry name" value="cAMP-binding domain-like"/>
    <property type="match status" value="1"/>
</dbReference>
<proteinExistence type="predicted"/>